<comment type="function">
    <text evidence="1">Thiol-specific peroxidase that catalyzes the reduction of hydrogen peroxide and organic hydroperoxides to water and alcohols, respectively. Plays a role in cell protection against oxidative stress by detoxifying peroxides and as sensor of hydrogen peroxide-mediated signaling events.</text>
</comment>
<dbReference type="CDD" id="cd03017">
    <property type="entry name" value="PRX_BCP"/>
    <property type="match status" value="1"/>
</dbReference>
<evidence type="ECO:0000256" key="2">
    <source>
        <dbReference type="ARBA" id="ARBA00011245"/>
    </source>
</evidence>
<dbReference type="GO" id="GO:0008379">
    <property type="term" value="F:thioredoxin peroxidase activity"/>
    <property type="evidence" value="ECO:0007669"/>
    <property type="project" value="TreeGrafter"/>
</dbReference>
<feature type="active site" description="Cysteine sulfenic acid (-SOH) intermediate; for peroxidase activity" evidence="12">
    <location>
        <position position="44"/>
    </location>
</feature>
<dbReference type="PIRSF" id="PIRSF000239">
    <property type="entry name" value="AHPC"/>
    <property type="match status" value="1"/>
</dbReference>
<protein>
    <recommendedName>
        <fullName evidence="3">thioredoxin-dependent peroxiredoxin</fullName>
        <ecNumber evidence="3">1.11.1.24</ecNumber>
    </recommendedName>
    <alternativeName>
        <fullName evidence="9">Thioredoxin peroxidase</fullName>
    </alternativeName>
</protein>
<dbReference type="PANTHER" id="PTHR42801">
    <property type="entry name" value="THIOREDOXIN-DEPENDENT PEROXIDE REDUCTASE"/>
    <property type="match status" value="1"/>
</dbReference>
<evidence type="ECO:0000256" key="10">
    <source>
        <dbReference type="ARBA" id="ARBA00038489"/>
    </source>
</evidence>
<dbReference type="InterPro" id="IPR050924">
    <property type="entry name" value="Peroxiredoxin_BCP/PrxQ"/>
</dbReference>
<dbReference type="AlphaFoldDB" id="A0A399FF14"/>
<keyword evidence="4 14" id="KW-0575">Peroxidase</keyword>
<dbReference type="SUPFAM" id="SSF52833">
    <property type="entry name" value="Thioredoxin-like"/>
    <property type="match status" value="1"/>
</dbReference>
<comment type="catalytic activity">
    <reaction evidence="11">
        <text>a hydroperoxide + [thioredoxin]-dithiol = an alcohol + [thioredoxin]-disulfide + H2O</text>
        <dbReference type="Rhea" id="RHEA:62620"/>
        <dbReference type="Rhea" id="RHEA-COMP:10698"/>
        <dbReference type="Rhea" id="RHEA-COMP:10700"/>
        <dbReference type="ChEBI" id="CHEBI:15377"/>
        <dbReference type="ChEBI" id="CHEBI:29950"/>
        <dbReference type="ChEBI" id="CHEBI:30879"/>
        <dbReference type="ChEBI" id="CHEBI:35924"/>
        <dbReference type="ChEBI" id="CHEBI:50058"/>
        <dbReference type="EC" id="1.11.1.24"/>
    </reaction>
</comment>
<dbReference type="PANTHER" id="PTHR42801:SF4">
    <property type="entry name" value="AHPC_TSA FAMILY PROTEIN"/>
    <property type="match status" value="1"/>
</dbReference>
<dbReference type="NCBIfam" id="NF006960">
    <property type="entry name" value="PRK09437.1"/>
    <property type="match status" value="1"/>
</dbReference>
<keyword evidence="5" id="KW-0049">Antioxidant</keyword>
<evidence type="ECO:0000313" key="15">
    <source>
        <dbReference type="Proteomes" id="UP000266178"/>
    </source>
</evidence>
<dbReference type="GO" id="GO:0034599">
    <property type="term" value="P:cellular response to oxidative stress"/>
    <property type="evidence" value="ECO:0007669"/>
    <property type="project" value="TreeGrafter"/>
</dbReference>
<comment type="subunit">
    <text evidence="2">Monomer.</text>
</comment>
<reference evidence="14 15" key="1">
    <citation type="submission" date="2018-08" db="EMBL/GenBank/DDBJ databases">
        <title>Meiothermus granaticius genome AF-68 sequencing project.</title>
        <authorList>
            <person name="Da Costa M.S."/>
            <person name="Albuquerque L."/>
            <person name="Raposo P."/>
            <person name="Froufe H.J.C."/>
            <person name="Barroso C.S."/>
            <person name="Egas C."/>
        </authorList>
    </citation>
    <scope>NUCLEOTIDE SEQUENCE [LARGE SCALE GENOMIC DNA]</scope>
    <source>
        <strain evidence="14 15">AF-68</strain>
    </source>
</reference>
<evidence type="ECO:0000256" key="4">
    <source>
        <dbReference type="ARBA" id="ARBA00022559"/>
    </source>
</evidence>
<dbReference type="InterPro" id="IPR036249">
    <property type="entry name" value="Thioredoxin-like_sf"/>
</dbReference>
<keyword evidence="8" id="KW-0676">Redox-active center</keyword>
<evidence type="ECO:0000256" key="12">
    <source>
        <dbReference type="PIRSR" id="PIRSR000239-1"/>
    </source>
</evidence>
<dbReference type="PROSITE" id="PS51352">
    <property type="entry name" value="THIOREDOXIN_2"/>
    <property type="match status" value="1"/>
</dbReference>
<dbReference type="EMBL" id="QWLB01000004">
    <property type="protein sequence ID" value="RIH93661.1"/>
    <property type="molecule type" value="Genomic_DNA"/>
</dbReference>
<evidence type="ECO:0000256" key="5">
    <source>
        <dbReference type="ARBA" id="ARBA00022862"/>
    </source>
</evidence>
<sequence length="156" mass="17286">MVHPGDPAPSFSLPDQNGKIHHLSDYKGKWVVLYFYPKDDTPGCTKEACSFRDERGRLEEMGAVVLGVSADDVESHGKFHGKYGLNFPLLADPTAQTIQRYGAWGKKNTFGREYEGVLRQTFLIDPQGRVAKVWEKVSPEGHALEVAEALGGLQRA</sequence>
<evidence type="ECO:0000256" key="3">
    <source>
        <dbReference type="ARBA" id="ARBA00013017"/>
    </source>
</evidence>
<dbReference type="InterPro" id="IPR013766">
    <property type="entry name" value="Thioredoxin_domain"/>
</dbReference>
<dbReference type="RefSeq" id="WP_119356033.1">
    <property type="nucleotide sequence ID" value="NZ_BJXM01000007.1"/>
</dbReference>
<evidence type="ECO:0000313" key="14">
    <source>
        <dbReference type="EMBL" id="RIH93661.1"/>
    </source>
</evidence>
<dbReference type="OrthoDB" id="9812811at2"/>
<dbReference type="FunFam" id="3.40.30.10:FF:000007">
    <property type="entry name" value="Thioredoxin-dependent thiol peroxidase"/>
    <property type="match status" value="1"/>
</dbReference>
<dbReference type="InterPro" id="IPR024706">
    <property type="entry name" value="Peroxiredoxin_AhpC-typ"/>
</dbReference>
<name>A0A399FF14_9DEIN</name>
<comment type="caution">
    <text evidence="14">The sequence shown here is derived from an EMBL/GenBank/DDBJ whole genome shotgun (WGS) entry which is preliminary data.</text>
</comment>
<evidence type="ECO:0000256" key="9">
    <source>
        <dbReference type="ARBA" id="ARBA00032824"/>
    </source>
</evidence>
<evidence type="ECO:0000259" key="13">
    <source>
        <dbReference type="PROSITE" id="PS51352"/>
    </source>
</evidence>
<keyword evidence="6 14" id="KW-0560">Oxidoreductase</keyword>
<organism evidence="14 15">
    <name type="scientific">Meiothermus granaticius NBRC 107808</name>
    <dbReference type="NCBI Taxonomy" id="1227551"/>
    <lineage>
        <taxon>Bacteria</taxon>
        <taxon>Thermotogati</taxon>
        <taxon>Deinococcota</taxon>
        <taxon>Deinococci</taxon>
        <taxon>Thermales</taxon>
        <taxon>Thermaceae</taxon>
        <taxon>Meiothermus</taxon>
    </lineage>
</organism>
<dbReference type="Gene3D" id="3.40.30.10">
    <property type="entry name" value="Glutaredoxin"/>
    <property type="match status" value="1"/>
</dbReference>
<dbReference type="GO" id="GO:0045454">
    <property type="term" value="P:cell redox homeostasis"/>
    <property type="evidence" value="ECO:0007669"/>
    <property type="project" value="TreeGrafter"/>
</dbReference>
<evidence type="ECO:0000256" key="7">
    <source>
        <dbReference type="ARBA" id="ARBA00023157"/>
    </source>
</evidence>
<dbReference type="InterPro" id="IPR000866">
    <property type="entry name" value="AhpC/TSA"/>
</dbReference>
<feature type="domain" description="Thioredoxin" evidence="13">
    <location>
        <begin position="2"/>
        <end position="155"/>
    </location>
</feature>
<dbReference type="GO" id="GO:0005737">
    <property type="term" value="C:cytoplasm"/>
    <property type="evidence" value="ECO:0007669"/>
    <property type="project" value="TreeGrafter"/>
</dbReference>
<accession>A0A399FF14</accession>
<evidence type="ECO:0000256" key="8">
    <source>
        <dbReference type="ARBA" id="ARBA00023284"/>
    </source>
</evidence>
<evidence type="ECO:0000256" key="6">
    <source>
        <dbReference type="ARBA" id="ARBA00023002"/>
    </source>
</evidence>
<keyword evidence="7" id="KW-1015">Disulfide bond</keyword>
<dbReference type="EC" id="1.11.1.24" evidence="3"/>
<keyword evidence="15" id="KW-1185">Reference proteome</keyword>
<evidence type="ECO:0000256" key="11">
    <source>
        <dbReference type="ARBA" id="ARBA00049091"/>
    </source>
</evidence>
<comment type="similarity">
    <text evidence="10">Belongs to the peroxiredoxin family. BCP/PrxQ subfamily.</text>
</comment>
<dbReference type="Proteomes" id="UP000266178">
    <property type="component" value="Unassembled WGS sequence"/>
</dbReference>
<proteinExistence type="inferred from homology"/>
<dbReference type="Pfam" id="PF00578">
    <property type="entry name" value="AhpC-TSA"/>
    <property type="match status" value="1"/>
</dbReference>
<gene>
    <name evidence="14" type="primary">bcp_1</name>
    <name evidence="14" type="ORF">Mgrana_00487</name>
</gene>
<evidence type="ECO:0000256" key="1">
    <source>
        <dbReference type="ARBA" id="ARBA00003330"/>
    </source>
</evidence>